<reference evidence="1 2" key="1">
    <citation type="submission" date="2023-02" db="EMBL/GenBank/DDBJ databases">
        <title>LHISI_Scaffold_Assembly.</title>
        <authorList>
            <person name="Stuart O.P."/>
            <person name="Cleave R."/>
            <person name="Magrath M.J.L."/>
            <person name="Mikheyev A.S."/>
        </authorList>
    </citation>
    <scope>NUCLEOTIDE SEQUENCE [LARGE SCALE GENOMIC DNA]</scope>
    <source>
        <strain evidence="1">Daus_M_001</strain>
        <tissue evidence="1">Leg muscle</tissue>
    </source>
</reference>
<name>A0ABQ9IJB8_9NEOP</name>
<dbReference type="Proteomes" id="UP001159363">
    <property type="component" value="Chromosome 1"/>
</dbReference>
<accession>A0ABQ9IJB8</accession>
<evidence type="ECO:0000313" key="1">
    <source>
        <dbReference type="EMBL" id="KAJ8896726.1"/>
    </source>
</evidence>
<protein>
    <submittedName>
        <fullName evidence="1">Uncharacterized protein</fullName>
    </submittedName>
</protein>
<gene>
    <name evidence="1" type="ORF">PR048_002071</name>
</gene>
<evidence type="ECO:0000313" key="2">
    <source>
        <dbReference type="Proteomes" id="UP001159363"/>
    </source>
</evidence>
<organism evidence="1 2">
    <name type="scientific">Dryococelus australis</name>
    <dbReference type="NCBI Taxonomy" id="614101"/>
    <lineage>
        <taxon>Eukaryota</taxon>
        <taxon>Metazoa</taxon>
        <taxon>Ecdysozoa</taxon>
        <taxon>Arthropoda</taxon>
        <taxon>Hexapoda</taxon>
        <taxon>Insecta</taxon>
        <taxon>Pterygota</taxon>
        <taxon>Neoptera</taxon>
        <taxon>Polyneoptera</taxon>
        <taxon>Phasmatodea</taxon>
        <taxon>Verophasmatodea</taxon>
        <taxon>Anareolatae</taxon>
        <taxon>Phasmatidae</taxon>
        <taxon>Eurycanthinae</taxon>
        <taxon>Dryococelus</taxon>
    </lineage>
</organism>
<sequence>MKGMSRLRKKKLQMHQELNGMRKVPNKWKKVTAGSKHPSVRKVTNFMDLTNICQNLPSRRFALVTLACKEKLKECDLNDPRSILT</sequence>
<keyword evidence="2" id="KW-1185">Reference proteome</keyword>
<proteinExistence type="predicted"/>
<dbReference type="EMBL" id="JARBHB010000001">
    <property type="protein sequence ID" value="KAJ8896726.1"/>
    <property type="molecule type" value="Genomic_DNA"/>
</dbReference>
<comment type="caution">
    <text evidence="1">The sequence shown here is derived from an EMBL/GenBank/DDBJ whole genome shotgun (WGS) entry which is preliminary data.</text>
</comment>